<dbReference type="GO" id="GO:0045892">
    <property type="term" value="P:negative regulation of DNA-templated transcription"/>
    <property type="evidence" value="ECO:0007669"/>
    <property type="project" value="TreeGrafter"/>
</dbReference>
<evidence type="ECO:0000256" key="8">
    <source>
        <dbReference type="ARBA" id="ARBA00023163"/>
    </source>
</evidence>
<dbReference type="OrthoDB" id="8659436at2"/>
<evidence type="ECO:0000256" key="7">
    <source>
        <dbReference type="ARBA" id="ARBA00023125"/>
    </source>
</evidence>
<feature type="binding site" evidence="9">
    <location>
        <position position="97"/>
    </location>
    <ligand>
        <name>Zn(2+)</name>
        <dbReference type="ChEBI" id="CHEBI:29105"/>
    </ligand>
</feature>
<keyword evidence="8" id="KW-0804">Transcription</keyword>
<comment type="cofactor">
    <cofactor evidence="9">
        <name>Zn(2+)</name>
        <dbReference type="ChEBI" id="CHEBI:29105"/>
    </cofactor>
    <text evidence="9">Binds 1 zinc ion per subunit.</text>
</comment>
<evidence type="ECO:0000256" key="2">
    <source>
        <dbReference type="ARBA" id="ARBA00007957"/>
    </source>
</evidence>
<reference evidence="12" key="2">
    <citation type="submission" date="2014-05" db="EMBL/GenBank/DDBJ databases">
        <title>Draft genome sequence of Virgibacillus massiliensis Vm-5.</title>
        <authorList>
            <person name="Khelaifia S."/>
            <person name="Croce O."/>
            <person name="Lagier J.C."/>
            <person name="Raoult D."/>
        </authorList>
    </citation>
    <scope>NUCLEOTIDE SEQUENCE [LARGE SCALE GENOMIC DNA]</scope>
    <source>
        <strain evidence="12">Vm-5</strain>
    </source>
</reference>
<dbReference type="PANTHER" id="PTHR33202:SF1">
    <property type="entry name" value="FERRIC UPTAKE REGULATION PROTEIN"/>
    <property type="match status" value="1"/>
</dbReference>
<comment type="caution">
    <text evidence="11">The sequence shown here is derived from an EMBL/GenBank/DDBJ whole genome shotgun (WGS) entry which is preliminary data.</text>
</comment>
<proteinExistence type="inferred from homology"/>
<dbReference type="RefSeq" id="WP_021288987.1">
    <property type="nucleotide sequence ID" value="NZ_BNER01000003.1"/>
</dbReference>
<evidence type="ECO:0000313" key="12">
    <source>
        <dbReference type="Proteomes" id="UP000028875"/>
    </source>
</evidence>
<keyword evidence="12" id="KW-1185">Reference proteome</keyword>
<dbReference type="InterPro" id="IPR002481">
    <property type="entry name" value="FUR"/>
</dbReference>
<dbReference type="InterPro" id="IPR036390">
    <property type="entry name" value="WH_DNA-bd_sf"/>
</dbReference>
<dbReference type="CDD" id="cd07153">
    <property type="entry name" value="Fur_like"/>
    <property type="match status" value="1"/>
</dbReference>
<keyword evidence="7" id="KW-0238">DNA-binding</keyword>
<comment type="subcellular location">
    <subcellularLocation>
        <location evidence="1">Cytoplasm</location>
    </subcellularLocation>
</comment>
<comment type="cofactor">
    <cofactor evidence="10">
        <name>Mn(2+)</name>
        <dbReference type="ChEBI" id="CHEBI:29035"/>
    </cofactor>
    <cofactor evidence="10">
        <name>Fe(2+)</name>
        <dbReference type="ChEBI" id="CHEBI:29033"/>
    </cofactor>
    <text evidence="10">Binds 1 Mn(2+) or Fe(2+) ion per subunit.</text>
</comment>
<organism evidence="11 12">
    <name type="scientific">Virgibacillus massiliensis</name>
    <dbReference type="NCBI Taxonomy" id="1462526"/>
    <lineage>
        <taxon>Bacteria</taxon>
        <taxon>Bacillati</taxon>
        <taxon>Bacillota</taxon>
        <taxon>Bacilli</taxon>
        <taxon>Bacillales</taxon>
        <taxon>Bacillaceae</taxon>
        <taxon>Virgibacillus</taxon>
    </lineage>
</organism>
<dbReference type="Proteomes" id="UP000028875">
    <property type="component" value="Unassembled WGS sequence"/>
</dbReference>
<dbReference type="SUPFAM" id="SSF46785">
    <property type="entry name" value="Winged helix' DNA-binding domain"/>
    <property type="match status" value="1"/>
</dbReference>
<evidence type="ECO:0000256" key="6">
    <source>
        <dbReference type="ARBA" id="ARBA00023015"/>
    </source>
</evidence>
<evidence type="ECO:0000256" key="4">
    <source>
        <dbReference type="ARBA" id="ARBA00022491"/>
    </source>
</evidence>
<evidence type="ECO:0000313" key="11">
    <source>
        <dbReference type="EMBL" id="CDQ39141.1"/>
    </source>
</evidence>
<reference evidence="11 12" key="1">
    <citation type="submission" date="2014-03" db="EMBL/GenBank/DDBJ databases">
        <authorList>
            <person name="Urmite Genomes U."/>
        </authorList>
    </citation>
    <scope>NUCLEOTIDE SEQUENCE [LARGE SCALE GENOMIC DNA]</scope>
    <source>
        <strain evidence="11 12">Vm-5</strain>
    </source>
</reference>
<sequence>MKINEAIELLKQKGYKTTGKRKEILTFFDNADGYRTAKDLIQHLEASYEGISFDTVYRNLHLYNQVGILETTELNGEKHFRMNCTHHHHHHFICRDCGKTKEIEVCPMDEVQHSLAGYSIEGHKFEIYGRCPGCRLALT</sequence>
<name>A0A024QB30_9BACI</name>
<dbReference type="InterPro" id="IPR043135">
    <property type="entry name" value="Fur_C"/>
</dbReference>
<dbReference type="EMBL" id="CCDP010000001">
    <property type="protein sequence ID" value="CDQ39141.1"/>
    <property type="molecule type" value="Genomic_DNA"/>
</dbReference>
<feature type="binding site" evidence="9">
    <location>
        <position position="94"/>
    </location>
    <ligand>
        <name>Zn(2+)</name>
        <dbReference type="ChEBI" id="CHEBI:29105"/>
    </ligand>
</feature>
<dbReference type="Gene3D" id="1.10.10.10">
    <property type="entry name" value="Winged helix-like DNA-binding domain superfamily/Winged helix DNA-binding domain"/>
    <property type="match status" value="1"/>
</dbReference>
<protein>
    <submittedName>
        <fullName evidence="11">Zinc-specific metallo-regulatory protein</fullName>
    </submittedName>
</protein>
<dbReference type="AlphaFoldDB" id="A0A024QB30"/>
<evidence type="ECO:0000256" key="5">
    <source>
        <dbReference type="ARBA" id="ARBA00022833"/>
    </source>
</evidence>
<feature type="binding site" evidence="9">
    <location>
        <position position="134"/>
    </location>
    <ligand>
        <name>Zn(2+)</name>
        <dbReference type="ChEBI" id="CHEBI:29105"/>
    </ligand>
</feature>
<keyword evidence="5 9" id="KW-0862">Zinc</keyword>
<dbReference type="STRING" id="1462526.BN990_01425"/>
<evidence type="ECO:0000256" key="10">
    <source>
        <dbReference type="PIRSR" id="PIRSR602481-2"/>
    </source>
</evidence>
<dbReference type="GO" id="GO:1900376">
    <property type="term" value="P:regulation of secondary metabolite biosynthetic process"/>
    <property type="evidence" value="ECO:0007669"/>
    <property type="project" value="TreeGrafter"/>
</dbReference>
<evidence type="ECO:0000256" key="1">
    <source>
        <dbReference type="ARBA" id="ARBA00004496"/>
    </source>
</evidence>
<dbReference type="InterPro" id="IPR036388">
    <property type="entry name" value="WH-like_DNA-bd_sf"/>
</dbReference>
<feature type="binding site" evidence="9">
    <location>
        <position position="131"/>
    </location>
    <ligand>
        <name>Zn(2+)</name>
        <dbReference type="ChEBI" id="CHEBI:29105"/>
    </ligand>
</feature>
<dbReference type="GO" id="GO:0000976">
    <property type="term" value="F:transcription cis-regulatory region binding"/>
    <property type="evidence" value="ECO:0007669"/>
    <property type="project" value="TreeGrafter"/>
</dbReference>
<dbReference type="Gene3D" id="3.30.1490.190">
    <property type="match status" value="1"/>
</dbReference>
<feature type="binding site" evidence="10">
    <location>
        <position position="88"/>
    </location>
    <ligand>
        <name>Fe cation</name>
        <dbReference type="ChEBI" id="CHEBI:24875"/>
    </ligand>
</feature>
<keyword evidence="9" id="KW-0479">Metal-binding</keyword>
<dbReference type="PANTHER" id="PTHR33202">
    <property type="entry name" value="ZINC UPTAKE REGULATION PROTEIN"/>
    <property type="match status" value="1"/>
</dbReference>
<feature type="binding site" evidence="10">
    <location>
        <position position="123"/>
    </location>
    <ligand>
        <name>Fe cation</name>
        <dbReference type="ChEBI" id="CHEBI:24875"/>
    </ligand>
</feature>
<evidence type="ECO:0000256" key="9">
    <source>
        <dbReference type="PIRSR" id="PIRSR602481-1"/>
    </source>
</evidence>
<dbReference type="GO" id="GO:0008270">
    <property type="term" value="F:zinc ion binding"/>
    <property type="evidence" value="ECO:0007669"/>
    <property type="project" value="TreeGrafter"/>
</dbReference>
<gene>
    <name evidence="11" type="primary">zur_2</name>
    <name evidence="11" type="ORF">BN990_01425</name>
</gene>
<evidence type="ECO:0000256" key="3">
    <source>
        <dbReference type="ARBA" id="ARBA00022490"/>
    </source>
</evidence>
<keyword evidence="10" id="KW-0408">Iron</keyword>
<dbReference type="Pfam" id="PF01475">
    <property type="entry name" value="FUR"/>
    <property type="match status" value="1"/>
</dbReference>
<accession>A0A024QB30</accession>
<keyword evidence="3" id="KW-0963">Cytoplasm</keyword>
<keyword evidence="4" id="KW-0678">Repressor</keyword>
<dbReference type="GO" id="GO:0005737">
    <property type="term" value="C:cytoplasm"/>
    <property type="evidence" value="ECO:0007669"/>
    <property type="project" value="UniProtKB-SubCell"/>
</dbReference>
<comment type="similarity">
    <text evidence="2">Belongs to the Fur family.</text>
</comment>
<keyword evidence="6" id="KW-0805">Transcription regulation</keyword>
<dbReference type="GO" id="GO:0003700">
    <property type="term" value="F:DNA-binding transcription factor activity"/>
    <property type="evidence" value="ECO:0007669"/>
    <property type="project" value="InterPro"/>
</dbReference>
<dbReference type="eggNOG" id="COG0735">
    <property type="taxonomic scope" value="Bacteria"/>
</dbReference>